<sequence length="129" mass="14344">MPGTSGRAIGKGGPEEGKETDLDYAEEVEELEEGEVGETGVAQGKKEEEWRWWAGDVRSQERPQGVNTVKKIGVLQEVARSPVVNILQAWYEESQKSVTGRMTLVQALTIRPGKKNDVKEKVKKISFCK</sequence>
<evidence type="ECO:0000256" key="1">
    <source>
        <dbReference type="SAM" id="MobiDB-lite"/>
    </source>
</evidence>
<keyword evidence="3" id="KW-1185">Reference proteome</keyword>
<dbReference type="EMBL" id="JANPWB010000005">
    <property type="protein sequence ID" value="KAJ1184862.1"/>
    <property type="molecule type" value="Genomic_DNA"/>
</dbReference>
<evidence type="ECO:0000313" key="3">
    <source>
        <dbReference type="Proteomes" id="UP001066276"/>
    </source>
</evidence>
<protein>
    <submittedName>
        <fullName evidence="2">Uncharacterized protein</fullName>
    </submittedName>
</protein>
<name>A0AAV7UB17_PLEWA</name>
<dbReference type="Proteomes" id="UP001066276">
    <property type="component" value="Chromosome 3_1"/>
</dbReference>
<reference evidence="2" key="1">
    <citation type="journal article" date="2022" name="bioRxiv">
        <title>Sequencing and chromosome-scale assembly of the giantPleurodeles waltlgenome.</title>
        <authorList>
            <person name="Brown T."/>
            <person name="Elewa A."/>
            <person name="Iarovenko S."/>
            <person name="Subramanian E."/>
            <person name="Araus A.J."/>
            <person name="Petzold A."/>
            <person name="Susuki M."/>
            <person name="Suzuki K.-i.T."/>
            <person name="Hayashi T."/>
            <person name="Toyoda A."/>
            <person name="Oliveira C."/>
            <person name="Osipova E."/>
            <person name="Leigh N.D."/>
            <person name="Simon A."/>
            <person name="Yun M.H."/>
        </authorList>
    </citation>
    <scope>NUCLEOTIDE SEQUENCE</scope>
    <source>
        <strain evidence="2">20211129_DDA</strain>
        <tissue evidence="2">Liver</tissue>
    </source>
</reference>
<feature type="region of interest" description="Disordered" evidence="1">
    <location>
        <begin position="1"/>
        <end position="23"/>
    </location>
</feature>
<organism evidence="2 3">
    <name type="scientific">Pleurodeles waltl</name>
    <name type="common">Iberian ribbed newt</name>
    <dbReference type="NCBI Taxonomy" id="8319"/>
    <lineage>
        <taxon>Eukaryota</taxon>
        <taxon>Metazoa</taxon>
        <taxon>Chordata</taxon>
        <taxon>Craniata</taxon>
        <taxon>Vertebrata</taxon>
        <taxon>Euteleostomi</taxon>
        <taxon>Amphibia</taxon>
        <taxon>Batrachia</taxon>
        <taxon>Caudata</taxon>
        <taxon>Salamandroidea</taxon>
        <taxon>Salamandridae</taxon>
        <taxon>Pleurodelinae</taxon>
        <taxon>Pleurodeles</taxon>
    </lineage>
</organism>
<evidence type="ECO:0000313" key="2">
    <source>
        <dbReference type="EMBL" id="KAJ1184862.1"/>
    </source>
</evidence>
<dbReference type="AlphaFoldDB" id="A0AAV7UB17"/>
<accession>A0AAV7UB17</accession>
<comment type="caution">
    <text evidence="2">The sequence shown here is derived from an EMBL/GenBank/DDBJ whole genome shotgun (WGS) entry which is preliminary data.</text>
</comment>
<proteinExistence type="predicted"/>
<gene>
    <name evidence="2" type="ORF">NDU88_001659</name>
</gene>